<name>A0A8T4ITD9_9ACTN</name>
<comment type="caution">
    <text evidence="3">The sequence shown here is derived from an EMBL/GenBank/DDBJ whole genome shotgun (WGS) entry which is preliminary data.</text>
</comment>
<dbReference type="Proteomes" id="UP000675554">
    <property type="component" value="Unassembled WGS sequence"/>
</dbReference>
<dbReference type="AlphaFoldDB" id="A0A8T4ITD9"/>
<organism evidence="3 4">
    <name type="scientific">Streptomyces daliensis</name>
    <dbReference type="NCBI Taxonomy" id="299421"/>
    <lineage>
        <taxon>Bacteria</taxon>
        <taxon>Bacillati</taxon>
        <taxon>Actinomycetota</taxon>
        <taxon>Actinomycetes</taxon>
        <taxon>Kitasatosporales</taxon>
        <taxon>Streptomycetaceae</taxon>
        <taxon>Streptomyces</taxon>
    </lineage>
</organism>
<feature type="domain" description="DUF4232" evidence="2">
    <location>
        <begin position="10"/>
        <end position="132"/>
    </location>
</feature>
<dbReference type="InterPro" id="IPR025326">
    <property type="entry name" value="DUF4232"/>
</dbReference>
<keyword evidence="4" id="KW-1185">Reference proteome</keyword>
<accession>A0A8T4ITD9</accession>
<feature type="non-terminal residue" evidence="3">
    <location>
        <position position="1"/>
    </location>
</feature>
<feature type="compositionally biased region" description="Polar residues" evidence="1">
    <location>
        <begin position="103"/>
        <end position="113"/>
    </location>
</feature>
<feature type="region of interest" description="Disordered" evidence="1">
    <location>
        <begin position="103"/>
        <end position="135"/>
    </location>
</feature>
<dbReference type="GO" id="GO:0005975">
    <property type="term" value="P:carbohydrate metabolic process"/>
    <property type="evidence" value="ECO:0007669"/>
    <property type="project" value="UniProtKB-ARBA"/>
</dbReference>
<evidence type="ECO:0000313" key="4">
    <source>
        <dbReference type="Proteomes" id="UP000675554"/>
    </source>
</evidence>
<proteinExistence type="predicted"/>
<dbReference type="Pfam" id="PF14016">
    <property type="entry name" value="DUF4232"/>
    <property type="match status" value="1"/>
</dbReference>
<gene>
    <name evidence="3" type="ORF">KDA82_17015</name>
</gene>
<evidence type="ECO:0000259" key="2">
    <source>
        <dbReference type="Pfam" id="PF14016"/>
    </source>
</evidence>
<feature type="region of interest" description="Disordered" evidence="1">
    <location>
        <begin position="52"/>
        <end position="72"/>
    </location>
</feature>
<protein>
    <submittedName>
        <fullName evidence="3">DUF4232 domain-containing protein</fullName>
    </submittedName>
</protein>
<dbReference type="Gene3D" id="2.60.40.10">
    <property type="entry name" value="Immunoglobulins"/>
    <property type="match status" value="1"/>
</dbReference>
<dbReference type="InterPro" id="IPR013783">
    <property type="entry name" value="Ig-like_fold"/>
</dbReference>
<feature type="compositionally biased region" description="Polar residues" evidence="1">
    <location>
        <begin position="59"/>
        <end position="72"/>
    </location>
</feature>
<evidence type="ECO:0000313" key="3">
    <source>
        <dbReference type="EMBL" id="MBR7674690.1"/>
    </source>
</evidence>
<sequence>GGGAGGSGPCKTAQLDFSTSEGAAAGNLLVHMKNTGSASCTLRGFPGVDLNGEAGSFNADRSNAAPQTVSVQPGEATSFTLNYTPNDSGGSGTDVTSLVVTPPNETQSQTVPVSINLPVTDSPTPGVTVDPVGVG</sequence>
<reference evidence="3" key="1">
    <citation type="submission" date="2021-04" db="EMBL/GenBank/DDBJ databases">
        <title>Sequencing of actinobacteria type strains.</title>
        <authorList>
            <person name="Nguyen G.-S."/>
            <person name="Wentzel A."/>
        </authorList>
    </citation>
    <scope>NUCLEOTIDE SEQUENCE</scope>
    <source>
        <strain evidence="3">DSM 42095</strain>
    </source>
</reference>
<evidence type="ECO:0000256" key="1">
    <source>
        <dbReference type="SAM" id="MobiDB-lite"/>
    </source>
</evidence>
<feature type="compositionally biased region" description="Low complexity" evidence="1">
    <location>
        <begin position="118"/>
        <end position="135"/>
    </location>
</feature>
<dbReference type="EMBL" id="JAGSMN010000369">
    <property type="protein sequence ID" value="MBR7674690.1"/>
    <property type="molecule type" value="Genomic_DNA"/>
</dbReference>